<protein>
    <submittedName>
        <fullName evidence="2">Uncharacterized protein</fullName>
    </submittedName>
</protein>
<keyword evidence="3" id="KW-1185">Reference proteome</keyword>
<sequence length="56" mass="6110">MSGVRVLGCTCDIDTPVYRYGPVSVHWRIDKGEARAEPPPHHDVARRAAHAKGSGE</sequence>
<feature type="compositionally biased region" description="Basic and acidic residues" evidence="1">
    <location>
        <begin position="33"/>
        <end position="46"/>
    </location>
</feature>
<comment type="caution">
    <text evidence="2">The sequence shown here is derived from an EMBL/GenBank/DDBJ whole genome shotgun (WGS) entry which is preliminary data.</text>
</comment>
<gene>
    <name evidence="2" type="ORF">GCM10023082_10950</name>
</gene>
<name>A0ABP7E6K2_9ACTN</name>
<evidence type="ECO:0000313" key="2">
    <source>
        <dbReference type="EMBL" id="GAA3715010.1"/>
    </source>
</evidence>
<proteinExistence type="predicted"/>
<dbReference type="Proteomes" id="UP001499884">
    <property type="component" value="Unassembled WGS sequence"/>
</dbReference>
<accession>A0ABP7E6K2</accession>
<reference evidence="3" key="1">
    <citation type="journal article" date="2019" name="Int. J. Syst. Evol. Microbiol.">
        <title>The Global Catalogue of Microorganisms (GCM) 10K type strain sequencing project: providing services to taxonomists for standard genome sequencing and annotation.</title>
        <authorList>
            <consortium name="The Broad Institute Genomics Platform"/>
            <consortium name="The Broad Institute Genome Sequencing Center for Infectious Disease"/>
            <person name="Wu L."/>
            <person name="Ma J."/>
        </authorList>
    </citation>
    <scope>NUCLEOTIDE SEQUENCE [LARGE SCALE GENOMIC DNA]</scope>
    <source>
        <strain evidence="3">JCM 30846</strain>
    </source>
</reference>
<evidence type="ECO:0000256" key="1">
    <source>
        <dbReference type="SAM" id="MobiDB-lite"/>
    </source>
</evidence>
<dbReference type="EMBL" id="BAABEP010000004">
    <property type="protein sequence ID" value="GAA3715010.1"/>
    <property type="molecule type" value="Genomic_DNA"/>
</dbReference>
<organism evidence="2 3">
    <name type="scientific">Streptomyces tremellae</name>
    <dbReference type="NCBI Taxonomy" id="1124239"/>
    <lineage>
        <taxon>Bacteria</taxon>
        <taxon>Bacillati</taxon>
        <taxon>Actinomycetota</taxon>
        <taxon>Actinomycetes</taxon>
        <taxon>Kitasatosporales</taxon>
        <taxon>Streptomycetaceae</taxon>
        <taxon>Streptomyces</taxon>
    </lineage>
</organism>
<feature type="region of interest" description="Disordered" evidence="1">
    <location>
        <begin position="33"/>
        <end position="56"/>
    </location>
</feature>
<evidence type="ECO:0000313" key="3">
    <source>
        <dbReference type="Proteomes" id="UP001499884"/>
    </source>
</evidence>